<comment type="similarity">
    <text evidence="17">Belongs to the NnrD/CARKD family.</text>
</comment>
<dbReference type="SUPFAM" id="SSF53613">
    <property type="entry name" value="Ribokinase-like"/>
    <property type="match status" value="1"/>
</dbReference>
<comment type="function">
    <text evidence="18">Catalyzes the epimerization of the S- and R-forms of NAD(P)HX, a damaged form of NAD(P)H that is a result of enzymatic or heat-dependent hydration. This is a prerequisite for the S-specific NAD(P)H-hydrate dehydratase to allow the repair of both epimers of NAD(P)HX.</text>
</comment>
<name>A0ABT9RZ69_9MICC</name>
<dbReference type="InterPro" id="IPR030677">
    <property type="entry name" value="Nnr"/>
</dbReference>
<dbReference type="PROSITE" id="PS51383">
    <property type="entry name" value="YJEF_C_3"/>
    <property type="match status" value="1"/>
</dbReference>
<evidence type="ECO:0000256" key="18">
    <source>
        <dbReference type="HAMAP-Rule" id="MF_01966"/>
    </source>
</evidence>
<evidence type="ECO:0000256" key="9">
    <source>
        <dbReference type="ARBA" id="ARBA00022958"/>
    </source>
</evidence>
<evidence type="ECO:0000256" key="10">
    <source>
        <dbReference type="ARBA" id="ARBA00023027"/>
    </source>
</evidence>
<dbReference type="RefSeq" id="WP_307311881.1">
    <property type="nucleotide sequence ID" value="NZ_JAUSRE010000030.1"/>
</dbReference>
<feature type="binding site" evidence="18">
    <location>
        <position position="170"/>
    </location>
    <ligand>
        <name>K(+)</name>
        <dbReference type="ChEBI" id="CHEBI:29103"/>
    </ligand>
</feature>
<dbReference type="InterPro" id="IPR017953">
    <property type="entry name" value="Carbohydrate_kinase_pred_CS"/>
</dbReference>
<dbReference type="PANTHER" id="PTHR12592:SF0">
    <property type="entry name" value="ATP-DEPENDENT (S)-NAD(P)H-HYDRATE DEHYDRATASE"/>
    <property type="match status" value="1"/>
</dbReference>
<evidence type="ECO:0000256" key="8">
    <source>
        <dbReference type="ARBA" id="ARBA00022857"/>
    </source>
</evidence>
<dbReference type="Pfam" id="PF01256">
    <property type="entry name" value="Carb_kinase"/>
    <property type="match status" value="1"/>
</dbReference>
<dbReference type="NCBIfam" id="TIGR00197">
    <property type="entry name" value="yjeF_nterm"/>
    <property type="match status" value="1"/>
</dbReference>
<dbReference type="PIRSF" id="PIRSF017184">
    <property type="entry name" value="Nnr"/>
    <property type="match status" value="1"/>
</dbReference>
<feature type="binding site" evidence="18">
    <location>
        <position position="167"/>
    </location>
    <ligand>
        <name>(6S)-NADPHX</name>
        <dbReference type="ChEBI" id="CHEBI:64076"/>
    </ligand>
</feature>
<comment type="similarity">
    <text evidence="18">Belongs to the NnrE/AIBP family.</text>
</comment>
<keyword evidence="8 17" id="KW-0521">NADP</keyword>
<feature type="binding site" evidence="17">
    <location>
        <position position="366"/>
    </location>
    <ligand>
        <name>(6S)-NADPHX</name>
        <dbReference type="ChEBI" id="CHEBI:64076"/>
    </ligand>
</feature>
<comment type="cofactor">
    <cofactor evidence="17">
        <name>Mg(2+)</name>
        <dbReference type="ChEBI" id="CHEBI:18420"/>
    </cofactor>
</comment>
<feature type="binding site" evidence="18">
    <location>
        <begin position="132"/>
        <end position="138"/>
    </location>
    <ligand>
        <name>(6S)-NADPHX</name>
        <dbReference type="ChEBI" id="CHEBI:64076"/>
    </ligand>
</feature>
<evidence type="ECO:0000256" key="7">
    <source>
        <dbReference type="ARBA" id="ARBA00022840"/>
    </source>
</evidence>
<dbReference type="EC" id="4.2.1.136" evidence="19"/>
<comment type="function">
    <text evidence="17">Catalyzes the dehydration of the S-form of NAD(P)HX at the expense of ADP, which is converted to AMP. Together with NAD(P)HX epimerase, which catalyzes the epimerization of the S- and R-forms, the enzyme allows the repair of both epimers of NAD(P)HX, a damaged form of NAD(P)H that is a result of enzymatic or heat-dependent hydration.</text>
</comment>
<dbReference type="CDD" id="cd01171">
    <property type="entry name" value="YXKO-related"/>
    <property type="match status" value="1"/>
</dbReference>
<feature type="binding site" evidence="17">
    <location>
        <begin position="408"/>
        <end position="412"/>
    </location>
    <ligand>
        <name>AMP</name>
        <dbReference type="ChEBI" id="CHEBI:456215"/>
    </ligand>
</feature>
<dbReference type="HAMAP" id="MF_01965">
    <property type="entry name" value="NADHX_dehydratase"/>
    <property type="match status" value="1"/>
</dbReference>
<comment type="catalytic activity">
    <reaction evidence="1 18 19">
        <text>(6R)-NADHX = (6S)-NADHX</text>
        <dbReference type="Rhea" id="RHEA:32215"/>
        <dbReference type="ChEBI" id="CHEBI:64074"/>
        <dbReference type="ChEBI" id="CHEBI:64075"/>
        <dbReference type="EC" id="5.1.99.6"/>
    </reaction>
</comment>
<dbReference type="HAMAP" id="MF_01966">
    <property type="entry name" value="NADHX_epimerase"/>
    <property type="match status" value="1"/>
</dbReference>
<dbReference type="Proteomes" id="UP001226577">
    <property type="component" value="Unassembled WGS sequence"/>
</dbReference>
<dbReference type="Pfam" id="PF03853">
    <property type="entry name" value="YjeF_N"/>
    <property type="match status" value="1"/>
</dbReference>
<feature type="binding site" evidence="17">
    <location>
        <position position="437"/>
    </location>
    <ligand>
        <name>AMP</name>
        <dbReference type="ChEBI" id="CHEBI:456215"/>
    </ligand>
</feature>
<keyword evidence="10 17" id="KW-0520">NAD</keyword>
<feature type="binding site" evidence="17">
    <location>
        <position position="321"/>
    </location>
    <ligand>
        <name>(6S)-NADPHX</name>
        <dbReference type="ChEBI" id="CHEBI:64076"/>
    </ligand>
</feature>
<gene>
    <name evidence="18" type="primary">nnrE</name>
    <name evidence="17" type="synonym">nnrD</name>
    <name evidence="22" type="ORF">J2X98_004138</name>
</gene>
<sequence length="531" mass="53479">MITAYTGTQVRAAEEPLLADGLGDVLMQRAAYGLAAAVVNELKSRGSRLNGSRVVVLVGKGNNGGDGLYAGAFLAARGMRTTAVLTGNAAHPGGLAAFERAGGRVQRLTEAELPALAAEAAGADAVIDAVLGTGAKGGLRGSAAHLIDAITATRDAEHRDGLLVACDLPSGIDADTGEAAGPVLPADITVTFGGAKTGLLADPGADYAGRVLVVEIGIEEHLPAPSMRRLEEADMARLLPHPSRRAQKYSRGVLGVVAGSENYPGAAVLACRGALAAGVGMVRYLGPPSVADLVRQSCPEVVCSTGTVAENRVQAWLVGSGMGPHDHEQLTRARDAIASDLPVVADAGALPALPAMLAPHVVLTPHAGELASLFQRLGHGEDREAVEAGTLAAVRQAAVRTGATVLLKGATTLVAAPWGTTFSQADGTPWLATAGSGDVLAGVIGALLAQAGADVGRFTDLGIEGDGRWAAIAALGAALHGRAGKAASEAASGGPIAAGGIADALPEIWGKVSMLSNYGAWKRNSHSQPLR</sequence>
<accession>A0ABT9RZ69</accession>
<keyword evidence="11 18" id="KW-0413">Isomerase</keyword>
<evidence type="ECO:0000256" key="13">
    <source>
        <dbReference type="ARBA" id="ARBA00023268"/>
    </source>
</evidence>
<feature type="binding site" evidence="18">
    <location>
        <position position="63"/>
    </location>
    <ligand>
        <name>K(+)</name>
        <dbReference type="ChEBI" id="CHEBI:29103"/>
    </ligand>
</feature>
<keyword evidence="23" id="KW-1185">Reference proteome</keyword>
<evidence type="ECO:0000259" key="20">
    <source>
        <dbReference type="PROSITE" id="PS51383"/>
    </source>
</evidence>
<evidence type="ECO:0000256" key="1">
    <source>
        <dbReference type="ARBA" id="ARBA00000013"/>
    </source>
</evidence>
<comment type="similarity">
    <text evidence="3 19">In the N-terminal section; belongs to the NnrE/AIBP family.</text>
</comment>
<comment type="catalytic activity">
    <reaction evidence="2 18 19">
        <text>(6R)-NADPHX = (6S)-NADPHX</text>
        <dbReference type="Rhea" id="RHEA:32227"/>
        <dbReference type="ChEBI" id="CHEBI:64076"/>
        <dbReference type="ChEBI" id="CHEBI:64077"/>
        <dbReference type="EC" id="5.1.99.6"/>
    </reaction>
</comment>
<dbReference type="PANTHER" id="PTHR12592">
    <property type="entry name" value="ATP-DEPENDENT (S)-NAD(P)H-HYDRATE DEHYDRATASE FAMILY MEMBER"/>
    <property type="match status" value="1"/>
</dbReference>
<feature type="binding site" evidence="18">
    <location>
        <begin position="62"/>
        <end position="66"/>
    </location>
    <ligand>
        <name>(6S)-NADPHX</name>
        <dbReference type="ChEBI" id="CHEBI:64076"/>
    </ligand>
</feature>
<dbReference type="EC" id="5.1.99.6" evidence="19"/>
<dbReference type="InterPro" id="IPR029056">
    <property type="entry name" value="Ribokinase-like"/>
</dbReference>
<dbReference type="SUPFAM" id="SSF64153">
    <property type="entry name" value="YjeF N-terminal domain-like"/>
    <property type="match status" value="1"/>
</dbReference>
<evidence type="ECO:0000256" key="12">
    <source>
        <dbReference type="ARBA" id="ARBA00023239"/>
    </source>
</evidence>
<proteinExistence type="inferred from homology"/>
<dbReference type="InterPro" id="IPR000631">
    <property type="entry name" value="CARKD"/>
</dbReference>
<evidence type="ECO:0000313" key="22">
    <source>
        <dbReference type="EMBL" id="MDP9890524.1"/>
    </source>
</evidence>
<evidence type="ECO:0000256" key="16">
    <source>
        <dbReference type="ARBA" id="ARBA00049209"/>
    </source>
</evidence>
<evidence type="ECO:0000256" key="3">
    <source>
        <dbReference type="ARBA" id="ARBA00006001"/>
    </source>
</evidence>
<feature type="domain" description="YjeF N-terminal" evidence="21">
    <location>
        <begin position="10"/>
        <end position="224"/>
    </location>
</feature>
<dbReference type="Gene3D" id="3.40.50.10260">
    <property type="entry name" value="YjeF N-terminal domain"/>
    <property type="match status" value="1"/>
</dbReference>
<comment type="caution">
    <text evidence="18">Lacks conserved residue(s) required for the propagation of feature annotation.</text>
</comment>
<dbReference type="Gene3D" id="3.40.1190.20">
    <property type="match status" value="1"/>
</dbReference>
<evidence type="ECO:0000256" key="19">
    <source>
        <dbReference type="PIRNR" id="PIRNR017184"/>
    </source>
</evidence>
<feature type="domain" description="YjeF C-terminal" evidence="20">
    <location>
        <begin position="231"/>
        <end position="512"/>
    </location>
</feature>
<evidence type="ECO:0000256" key="14">
    <source>
        <dbReference type="ARBA" id="ARBA00025153"/>
    </source>
</evidence>
<reference evidence="22 23" key="1">
    <citation type="submission" date="2023-07" db="EMBL/GenBank/DDBJ databases">
        <title>Sorghum-associated microbial communities from plants grown in Nebraska, USA.</title>
        <authorList>
            <person name="Schachtman D."/>
        </authorList>
    </citation>
    <scope>NUCLEOTIDE SEQUENCE [LARGE SCALE GENOMIC DNA]</scope>
    <source>
        <strain evidence="22 23">CC222</strain>
    </source>
</reference>
<evidence type="ECO:0000256" key="17">
    <source>
        <dbReference type="HAMAP-Rule" id="MF_01965"/>
    </source>
</evidence>
<comment type="caution">
    <text evidence="22">The sequence shown here is derived from an EMBL/GenBank/DDBJ whole genome shotgun (WGS) entry which is preliminary data.</text>
</comment>
<evidence type="ECO:0000256" key="4">
    <source>
        <dbReference type="ARBA" id="ARBA00009524"/>
    </source>
</evidence>
<keyword evidence="5 18" id="KW-0479">Metal-binding</keyword>
<keyword evidence="9 18" id="KW-0630">Potassium</keyword>
<comment type="function">
    <text evidence="14 19">Bifunctional enzyme that catalyzes the epimerization of the S- and R-forms of NAD(P)HX and the dehydration of the S-form of NAD(P)HX at the expense of ADP, which is converted to AMP. This allows the repair of both epimers of NAD(P)HX, a damaged form of NAD(P)H that is a result of enzymatic or heat-dependent hydration.</text>
</comment>
<feature type="binding site" evidence="18">
    <location>
        <position position="128"/>
    </location>
    <ligand>
        <name>K(+)</name>
        <dbReference type="ChEBI" id="CHEBI:29103"/>
    </ligand>
</feature>
<keyword evidence="12 17" id="KW-0456">Lyase</keyword>
<keyword evidence="6 17" id="KW-0547">Nucleotide-binding</keyword>
<evidence type="ECO:0000256" key="11">
    <source>
        <dbReference type="ARBA" id="ARBA00023235"/>
    </source>
</evidence>
<dbReference type="PROSITE" id="PS51385">
    <property type="entry name" value="YJEF_N"/>
    <property type="match status" value="1"/>
</dbReference>
<dbReference type="InterPro" id="IPR036652">
    <property type="entry name" value="YjeF_N_dom_sf"/>
</dbReference>
<dbReference type="EMBL" id="JAUSRE010000030">
    <property type="protein sequence ID" value="MDP9890524.1"/>
    <property type="molecule type" value="Genomic_DNA"/>
</dbReference>
<keyword evidence="7 17" id="KW-0067">ATP-binding</keyword>
<dbReference type="InterPro" id="IPR004443">
    <property type="entry name" value="YjeF_N_dom"/>
</dbReference>
<evidence type="ECO:0000259" key="21">
    <source>
        <dbReference type="PROSITE" id="PS51385"/>
    </source>
</evidence>
<comment type="catalytic activity">
    <reaction evidence="15 17 19">
        <text>(6S)-NADHX + ADP = AMP + phosphate + NADH + H(+)</text>
        <dbReference type="Rhea" id="RHEA:32223"/>
        <dbReference type="ChEBI" id="CHEBI:15378"/>
        <dbReference type="ChEBI" id="CHEBI:43474"/>
        <dbReference type="ChEBI" id="CHEBI:57945"/>
        <dbReference type="ChEBI" id="CHEBI:64074"/>
        <dbReference type="ChEBI" id="CHEBI:456215"/>
        <dbReference type="ChEBI" id="CHEBI:456216"/>
        <dbReference type="EC" id="4.2.1.136"/>
    </reaction>
</comment>
<evidence type="ECO:0000313" key="23">
    <source>
        <dbReference type="Proteomes" id="UP001226577"/>
    </source>
</evidence>
<organism evidence="22 23">
    <name type="scientific">Pseudarthrobacter enclensis</name>
    <dbReference type="NCBI Taxonomy" id="993070"/>
    <lineage>
        <taxon>Bacteria</taxon>
        <taxon>Bacillati</taxon>
        <taxon>Actinomycetota</taxon>
        <taxon>Actinomycetes</taxon>
        <taxon>Micrococcales</taxon>
        <taxon>Micrococcaceae</taxon>
        <taxon>Pseudarthrobacter</taxon>
    </lineage>
</organism>
<evidence type="ECO:0000256" key="5">
    <source>
        <dbReference type="ARBA" id="ARBA00022723"/>
    </source>
</evidence>
<evidence type="ECO:0000256" key="15">
    <source>
        <dbReference type="ARBA" id="ARBA00048238"/>
    </source>
</evidence>
<keyword evidence="13" id="KW-0511">Multifunctional enzyme</keyword>
<comment type="catalytic activity">
    <reaction evidence="16 17 19">
        <text>(6S)-NADPHX + ADP = AMP + phosphate + NADPH + H(+)</text>
        <dbReference type="Rhea" id="RHEA:32235"/>
        <dbReference type="ChEBI" id="CHEBI:15378"/>
        <dbReference type="ChEBI" id="CHEBI:43474"/>
        <dbReference type="ChEBI" id="CHEBI:57783"/>
        <dbReference type="ChEBI" id="CHEBI:64076"/>
        <dbReference type="ChEBI" id="CHEBI:456215"/>
        <dbReference type="ChEBI" id="CHEBI:456216"/>
        <dbReference type="EC" id="4.2.1.136"/>
    </reaction>
</comment>
<evidence type="ECO:0000256" key="2">
    <source>
        <dbReference type="ARBA" id="ARBA00000909"/>
    </source>
</evidence>
<feature type="binding site" evidence="17">
    <location>
        <position position="438"/>
    </location>
    <ligand>
        <name>(6S)-NADPHX</name>
        <dbReference type="ChEBI" id="CHEBI:64076"/>
    </ligand>
</feature>
<protein>
    <recommendedName>
        <fullName evidence="19">Bifunctional NAD(P)H-hydrate repair enzyme</fullName>
    </recommendedName>
    <alternativeName>
        <fullName evidence="19">Nicotinamide nucleotide repair protein</fullName>
    </alternativeName>
    <domain>
        <recommendedName>
            <fullName evidence="19">ADP-dependent (S)-NAD(P)H-hydrate dehydratase</fullName>
            <ecNumber evidence="19">4.2.1.136</ecNumber>
        </recommendedName>
        <alternativeName>
            <fullName evidence="19">ADP-dependent NAD(P)HX dehydratase</fullName>
        </alternativeName>
    </domain>
    <domain>
        <recommendedName>
            <fullName evidence="19">NAD(P)H-hydrate epimerase</fullName>
            <ecNumber evidence="19">5.1.99.6</ecNumber>
        </recommendedName>
    </domain>
</protein>
<comment type="cofactor">
    <cofactor evidence="18 19">
        <name>K(+)</name>
        <dbReference type="ChEBI" id="CHEBI:29103"/>
    </cofactor>
    <text evidence="18 19">Binds 1 potassium ion per subunit.</text>
</comment>
<feature type="binding site" evidence="17">
    <location>
        <position position="266"/>
    </location>
    <ligand>
        <name>(6S)-NADPHX</name>
        <dbReference type="ChEBI" id="CHEBI:64076"/>
    </ligand>
</feature>
<comment type="similarity">
    <text evidence="4 19">In the C-terminal section; belongs to the NnrD/CARKD family.</text>
</comment>
<dbReference type="PROSITE" id="PS01050">
    <property type="entry name" value="YJEF_C_2"/>
    <property type="match status" value="1"/>
</dbReference>
<evidence type="ECO:0000256" key="6">
    <source>
        <dbReference type="ARBA" id="ARBA00022741"/>
    </source>
</evidence>
<comment type="subunit">
    <text evidence="17">Homotetramer.</text>
</comment>